<dbReference type="InterPro" id="IPR023214">
    <property type="entry name" value="HAD_sf"/>
</dbReference>
<evidence type="ECO:0000313" key="2">
    <source>
        <dbReference type="Proteomes" id="UP000095651"/>
    </source>
</evidence>
<dbReference type="SUPFAM" id="SSF56784">
    <property type="entry name" value="HAD-like"/>
    <property type="match status" value="1"/>
</dbReference>
<protein>
    <submittedName>
        <fullName evidence="1">Phosphatase</fullName>
    </submittedName>
</protein>
<dbReference type="RefSeq" id="WP_055656642.1">
    <property type="nucleotide sequence ID" value="NZ_CABIXC010000008.1"/>
</dbReference>
<reference evidence="1 2" key="1">
    <citation type="submission" date="2015-09" db="EMBL/GenBank/DDBJ databases">
        <authorList>
            <consortium name="Pathogen Informatics"/>
        </authorList>
    </citation>
    <scope>NUCLEOTIDE SEQUENCE [LARGE SCALE GENOMIC DNA]</scope>
    <source>
        <strain evidence="1 2">2789STDY5608850</strain>
    </source>
</reference>
<evidence type="ECO:0000313" key="1">
    <source>
        <dbReference type="EMBL" id="CUO55622.1"/>
    </source>
</evidence>
<gene>
    <name evidence="1" type="ORF">ERS852407_03181</name>
</gene>
<name>A0A174FZA3_9FIRM</name>
<dbReference type="InterPro" id="IPR050155">
    <property type="entry name" value="HAD-like_hydrolase_sf"/>
</dbReference>
<dbReference type="InterPro" id="IPR041492">
    <property type="entry name" value="HAD_2"/>
</dbReference>
<dbReference type="GO" id="GO:0006281">
    <property type="term" value="P:DNA repair"/>
    <property type="evidence" value="ECO:0007669"/>
    <property type="project" value="TreeGrafter"/>
</dbReference>
<dbReference type="Pfam" id="PF13419">
    <property type="entry name" value="HAD_2"/>
    <property type="match status" value="1"/>
</dbReference>
<dbReference type="GO" id="GO:0008967">
    <property type="term" value="F:phosphoglycolate phosphatase activity"/>
    <property type="evidence" value="ECO:0007669"/>
    <property type="project" value="TreeGrafter"/>
</dbReference>
<dbReference type="GO" id="GO:0005829">
    <property type="term" value="C:cytosol"/>
    <property type="evidence" value="ECO:0007669"/>
    <property type="project" value="TreeGrafter"/>
</dbReference>
<accession>A0A174FZA3</accession>
<dbReference type="Gene3D" id="3.40.50.1000">
    <property type="entry name" value="HAD superfamily/HAD-like"/>
    <property type="match status" value="1"/>
</dbReference>
<dbReference type="PANTHER" id="PTHR43434">
    <property type="entry name" value="PHOSPHOGLYCOLATE PHOSPHATASE"/>
    <property type="match status" value="1"/>
</dbReference>
<dbReference type="AlphaFoldDB" id="A0A174FZA3"/>
<dbReference type="InterPro" id="IPR036412">
    <property type="entry name" value="HAD-like_sf"/>
</dbReference>
<dbReference type="PANTHER" id="PTHR43434:SF1">
    <property type="entry name" value="PHOSPHOGLYCOLATE PHOSPHATASE"/>
    <property type="match status" value="1"/>
</dbReference>
<sequence>MGDLFENFQRKKEYLICIDSDGCAMDTMDIKHFQCFGPCMVREWGLEQWEEALLERWNEVNLYSMTRGINRFKALAIVLHEASGKYRSIDGIDAFVRWCETAPELSGEALSKMKTVEANVCFQKALSWSKAVNAAIERLPEEAKKPYDGVAEGIRAAHEKADIAIVSSANKQAVVEEWERCGLLPFTDIVLTQTEGSKAYCISRLLEAGYERDHVLMIGDAPGDHQAAGQNGVCYYPILVKREAQSWRQFREEALERFLNGSYRGGYENQCTADFEKNLGKGENNG</sequence>
<dbReference type="Proteomes" id="UP000095651">
    <property type="component" value="Unassembled WGS sequence"/>
</dbReference>
<proteinExistence type="predicted"/>
<dbReference type="EMBL" id="CYZE01000008">
    <property type="protein sequence ID" value="CUO55622.1"/>
    <property type="molecule type" value="Genomic_DNA"/>
</dbReference>
<organism evidence="1 2">
    <name type="scientific">Hungatella hathewayi</name>
    <dbReference type="NCBI Taxonomy" id="154046"/>
    <lineage>
        <taxon>Bacteria</taxon>
        <taxon>Bacillati</taxon>
        <taxon>Bacillota</taxon>
        <taxon>Clostridia</taxon>
        <taxon>Lachnospirales</taxon>
        <taxon>Lachnospiraceae</taxon>
        <taxon>Hungatella</taxon>
    </lineage>
</organism>